<sequence>MQTLVIELTNQKAYRLLKELEDLQLIRVVKTPVKMSSLRKNVKTPMVETAIDKQLAELRSEWHRDI</sequence>
<proteinExistence type="predicted"/>
<dbReference type="Proteomes" id="UP000198670">
    <property type="component" value="Unassembled WGS sequence"/>
</dbReference>
<protein>
    <submittedName>
        <fullName evidence="1">Uncharacterized protein</fullName>
    </submittedName>
</protein>
<accession>A0A1I3CM90</accession>
<dbReference type="EMBL" id="FOQO01000001">
    <property type="protein sequence ID" value="SFH75331.1"/>
    <property type="molecule type" value="Genomic_DNA"/>
</dbReference>
<reference evidence="1 2" key="1">
    <citation type="submission" date="2016-10" db="EMBL/GenBank/DDBJ databases">
        <authorList>
            <person name="de Groot N.N."/>
        </authorList>
    </citation>
    <scope>NUCLEOTIDE SEQUENCE [LARGE SCALE GENOMIC DNA]</scope>
    <source>
        <strain evidence="1 2">RK1</strain>
    </source>
</reference>
<dbReference type="AlphaFoldDB" id="A0A1I3CM90"/>
<organism evidence="1 2">
    <name type="scientific">Parapedobacter indicus</name>
    <dbReference type="NCBI Taxonomy" id="1477437"/>
    <lineage>
        <taxon>Bacteria</taxon>
        <taxon>Pseudomonadati</taxon>
        <taxon>Bacteroidota</taxon>
        <taxon>Sphingobacteriia</taxon>
        <taxon>Sphingobacteriales</taxon>
        <taxon>Sphingobacteriaceae</taxon>
        <taxon>Parapedobacter</taxon>
    </lineage>
</organism>
<evidence type="ECO:0000313" key="2">
    <source>
        <dbReference type="Proteomes" id="UP000198670"/>
    </source>
</evidence>
<gene>
    <name evidence="1" type="ORF">SAMN05444682_10189</name>
</gene>
<evidence type="ECO:0000313" key="1">
    <source>
        <dbReference type="EMBL" id="SFH75331.1"/>
    </source>
</evidence>
<name>A0A1I3CM90_9SPHI</name>
<dbReference type="OrthoDB" id="773214at2"/>
<dbReference type="RefSeq" id="WP_090622484.1">
    <property type="nucleotide sequence ID" value="NZ_FOQO01000001.1"/>
</dbReference>
<keyword evidence="2" id="KW-1185">Reference proteome</keyword>